<sequence>MLVQEQIEIVSDKLRSKLASLSNAVLQGIPHPKFGRVEDGEDDIGNDYDDESESGDSSDGNNSGIYYPYLWFYHRRRKIAEAIKYLEEIHQGHLNVFYADLVQNLVTLDVDLIEDVVWNTDAFKFLVIEDRMKELVQAVVTNQIHAAESTDLIRGKGSGLTMLLHGVAEVAKKPLYRVTCGDIGTKAEEVEKYLETIFLLGKTWDCGILILTSNRVGIFDEAFKSRIQLNLRYQNLNRGQRLEIWRNFISRLERLADGDSRGGLRIDAENILSHIDNLAKPELNGREIRNAISTARQLARYRKQPLGYEHLQSVIAEAEKFDQYLKDLHEGFSADERQNDKGER</sequence>
<dbReference type="InterPro" id="IPR027417">
    <property type="entry name" value="P-loop_NTPase"/>
</dbReference>
<evidence type="ECO:0000313" key="4">
    <source>
        <dbReference type="Proteomes" id="UP001430848"/>
    </source>
</evidence>
<dbReference type="Pfam" id="PF23232">
    <property type="entry name" value="AAA_lid_13"/>
    <property type="match status" value="1"/>
</dbReference>
<name>A0ABR1PBL6_DIAER</name>
<evidence type="ECO:0000259" key="2">
    <source>
        <dbReference type="Pfam" id="PF23232"/>
    </source>
</evidence>
<protein>
    <recommendedName>
        <fullName evidence="2">AAA+ ATPase lid domain-containing protein</fullName>
    </recommendedName>
</protein>
<dbReference type="Proteomes" id="UP001430848">
    <property type="component" value="Unassembled WGS sequence"/>
</dbReference>
<proteinExistence type="predicted"/>
<feature type="compositionally biased region" description="Acidic residues" evidence="1">
    <location>
        <begin position="39"/>
        <end position="56"/>
    </location>
</feature>
<keyword evidence="4" id="KW-1185">Reference proteome</keyword>
<reference evidence="3 4" key="1">
    <citation type="submission" date="2024-02" db="EMBL/GenBank/DDBJ databases">
        <title>De novo assembly and annotation of 12 fungi associated with fruit tree decline syndrome in Ontario, Canada.</title>
        <authorList>
            <person name="Sulman M."/>
            <person name="Ellouze W."/>
            <person name="Ilyukhin E."/>
        </authorList>
    </citation>
    <scope>NUCLEOTIDE SEQUENCE [LARGE SCALE GENOMIC DNA]</scope>
    <source>
        <strain evidence="3 4">M169</strain>
    </source>
</reference>
<dbReference type="InterPro" id="IPR056599">
    <property type="entry name" value="AAA_lid_fung"/>
</dbReference>
<dbReference type="PANTHER" id="PTHR46411:SF2">
    <property type="entry name" value="AAA+ ATPASE DOMAIN-CONTAINING PROTEIN"/>
    <property type="match status" value="1"/>
</dbReference>
<dbReference type="SUPFAM" id="SSF52540">
    <property type="entry name" value="P-loop containing nucleoside triphosphate hydrolases"/>
    <property type="match status" value="1"/>
</dbReference>
<comment type="caution">
    <text evidence="3">The sequence shown here is derived from an EMBL/GenBank/DDBJ whole genome shotgun (WGS) entry which is preliminary data.</text>
</comment>
<dbReference type="PANTHER" id="PTHR46411">
    <property type="entry name" value="FAMILY ATPASE, PUTATIVE-RELATED"/>
    <property type="match status" value="1"/>
</dbReference>
<feature type="domain" description="AAA+ ATPase lid" evidence="2">
    <location>
        <begin position="236"/>
        <end position="330"/>
    </location>
</feature>
<evidence type="ECO:0000256" key="1">
    <source>
        <dbReference type="SAM" id="MobiDB-lite"/>
    </source>
</evidence>
<accession>A0ABR1PBL6</accession>
<gene>
    <name evidence="3" type="ORF">SLS63_005170</name>
</gene>
<feature type="region of interest" description="Disordered" evidence="1">
    <location>
        <begin position="32"/>
        <end position="60"/>
    </location>
</feature>
<evidence type="ECO:0000313" key="3">
    <source>
        <dbReference type="EMBL" id="KAK7731873.1"/>
    </source>
</evidence>
<dbReference type="EMBL" id="JAKNSF020000021">
    <property type="protein sequence ID" value="KAK7731873.1"/>
    <property type="molecule type" value="Genomic_DNA"/>
</dbReference>
<organism evidence="3 4">
    <name type="scientific">Diaporthe eres</name>
    <name type="common">Phomopsis oblonga</name>
    <dbReference type="NCBI Taxonomy" id="83184"/>
    <lineage>
        <taxon>Eukaryota</taxon>
        <taxon>Fungi</taxon>
        <taxon>Dikarya</taxon>
        <taxon>Ascomycota</taxon>
        <taxon>Pezizomycotina</taxon>
        <taxon>Sordariomycetes</taxon>
        <taxon>Sordariomycetidae</taxon>
        <taxon>Diaporthales</taxon>
        <taxon>Diaporthaceae</taxon>
        <taxon>Diaporthe</taxon>
        <taxon>Diaporthe eres species complex</taxon>
    </lineage>
</organism>